<evidence type="ECO:0000256" key="6">
    <source>
        <dbReference type="PROSITE-ProRule" id="PRU00278"/>
    </source>
</evidence>
<dbReference type="InterPro" id="IPR027304">
    <property type="entry name" value="Trigger_fact/SurA_dom_sf"/>
</dbReference>
<dbReference type="Pfam" id="PF13616">
    <property type="entry name" value="Rotamase_3"/>
    <property type="match status" value="1"/>
</dbReference>
<keyword evidence="4 6" id="KW-0697">Rotamase</keyword>
<dbReference type="AlphaFoldDB" id="A0A2M7SE91"/>
<name>A0A2M7SE91_9BACT</name>
<keyword evidence="3 7" id="KW-0732">Signal</keyword>
<dbReference type="PANTHER" id="PTHR47245">
    <property type="entry name" value="PEPTIDYLPROLYL ISOMERASE"/>
    <property type="match status" value="1"/>
</dbReference>
<dbReference type="SUPFAM" id="SSF54534">
    <property type="entry name" value="FKBP-like"/>
    <property type="match status" value="1"/>
</dbReference>
<dbReference type="InterPro" id="IPR046357">
    <property type="entry name" value="PPIase_dom_sf"/>
</dbReference>
<gene>
    <name evidence="9" type="ORF">COY52_02690</name>
</gene>
<dbReference type="EMBL" id="PFMR01000084">
    <property type="protein sequence ID" value="PIZ17809.1"/>
    <property type="molecule type" value="Genomic_DNA"/>
</dbReference>
<sequence length="291" mass="32988">MKRFIAVGLVWVFMLGAVVVNAAEKKSTKTGTAKKAAPEKWVAKINDKYITLEEFESRWNAIPFQYKYQYGLFGPEGKIRVLDTLVKNELLYQEGIKKGILNSETITQRIEDLKKQVVAEELLTRQMKGLEANDSEAMSYYNANKQEFGEPEQVRVRHILVKAETEANEVLAKLKKGEDLAKLAPEYSIDPGTKDKGGELGFFSRGQMVPEFEEAAFGLKVGERSGAIKTAYGYHIIESEEKKEGSQKSFDEVKEEAKNAAFQEKQRKLFEAYLEELGKKADVQLKQELLQ</sequence>
<comment type="catalytic activity">
    <reaction evidence="1">
        <text>[protein]-peptidylproline (omega=180) = [protein]-peptidylproline (omega=0)</text>
        <dbReference type="Rhea" id="RHEA:16237"/>
        <dbReference type="Rhea" id="RHEA-COMP:10747"/>
        <dbReference type="Rhea" id="RHEA-COMP:10748"/>
        <dbReference type="ChEBI" id="CHEBI:83833"/>
        <dbReference type="ChEBI" id="CHEBI:83834"/>
        <dbReference type="EC" id="5.2.1.8"/>
    </reaction>
</comment>
<feature type="chain" id="PRO_5014624043" description="peptidylprolyl isomerase" evidence="7">
    <location>
        <begin position="23"/>
        <end position="291"/>
    </location>
</feature>
<evidence type="ECO:0000256" key="7">
    <source>
        <dbReference type="SAM" id="SignalP"/>
    </source>
</evidence>
<accession>A0A2M7SE91</accession>
<evidence type="ECO:0000313" key="9">
    <source>
        <dbReference type="EMBL" id="PIZ17809.1"/>
    </source>
</evidence>
<organism evidence="9 10">
    <name type="scientific">Candidatus Desantisbacteria bacterium CG_4_10_14_0_8_um_filter_48_22</name>
    <dbReference type="NCBI Taxonomy" id="1974543"/>
    <lineage>
        <taxon>Bacteria</taxon>
        <taxon>Candidatus Desantisiibacteriota</taxon>
    </lineage>
</organism>
<proteinExistence type="predicted"/>
<comment type="caution">
    <text evidence="9">The sequence shown here is derived from an EMBL/GenBank/DDBJ whole genome shotgun (WGS) entry which is preliminary data.</text>
</comment>
<dbReference type="GO" id="GO:0003755">
    <property type="term" value="F:peptidyl-prolyl cis-trans isomerase activity"/>
    <property type="evidence" value="ECO:0007669"/>
    <property type="project" value="UniProtKB-KW"/>
</dbReference>
<reference evidence="10" key="1">
    <citation type="submission" date="2017-09" db="EMBL/GenBank/DDBJ databases">
        <title>Depth-based differentiation of microbial function through sediment-hosted aquifers and enrichment of novel symbionts in the deep terrestrial subsurface.</title>
        <authorList>
            <person name="Probst A.J."/>
            <person name="Ladd B."/>
            <person name="Jarett J.K."/>
            <person name="Geller-Mcgrath D.E."/>
            <person name="Sieber C.M.K."/>
            <person name="Emerson J.B."/>
            <person name="Anantharaman K."/>
            <person name="Thomas B.C."/>
            <person name="Malmstrom R."/>
            <person name="Stieglmeier M."/>
            <person name="Klingl A."/>
            <person name="Woyke T."/>
            <person name="Ryan C.M."/>
            <person name="Banfield J.F."/>
        </authorList>
    </citation>
    <scope>NUCLEOTIDE SEQUENCE [LARGE SCALE GENOMIC DNA]</scope>
</reference>
<evidence type="ECO:0000256" key="4">
    <source>
        <dbReference type="ARBA" id="ARBA00023110"/>
    </source>
</evidence>
<dbReference type="InterPro" id="IPR050245">
    <property type="entry name" value="PrsA_foldase"/>
</dbReference>
<evidence type="ECO:0000256" key="1">
    <source>
        <dbReference type="ARBA" id="ARBA00000971"/>
    </source>
</evidence>
<feature type="signal peptide" evidence="7">
    <location>
        <begin position="1"/>
        <end position="22"/>
    </location>
</feature>
<dbReference type="Gene3D" id="1.10.4030.10">
    <property type="entry name" value="Porin chaperone SurA, peptide-binding domain"/>
    <property type="match status" value="1"/>
</dbReference>
<dbReference type="InterPro" id="IPR000297">
    <property type="entry name" value="PPIase_PpiC"/>
</dbReference>
<evidence type="ECO:0000313" key="10">
    <source>
        <dbReference type="Proteomes" id="UP000229307"/>
    </source>
</evidence>
<protein>
    <recommendedName>
        <fullName evidence="2">peptidylprolyl isomerase</fullName>
        <ecNumber evidence="2">5.2.1.8</ecNumber>
    </recommendedName>
</protein>
<dbReference type="PANTHER" id="PTHR47245:SF1">
    <property type="entry name" value="FOLDASE PROTEIN PRSA"/>
    <property type="match status" value="1"/>
</dbReference>
<dbReference type="Proteomes" id="UP000229307">
    <property type="component" value="Unassembled WGS sequence"/>
</dbReference>
<evidence type="ECO:0000256" key="5">
    <source>
        <dbReference type="ARBA" id="ARBA00023235"/>
    </source>
</evidence>
<evidence type="ECO:0000256" key="2">
    <source>
        <dbReference type="ARBA" id="ARBA00013194"/>
    </source>
</evidence>
<evidence type="ECO:0000256" key="3">
    <source>
        <dbReference type="ARBA" id="ARBA00022729"/>
    </source>
</evidence>
<feature type="domain" description="PpiC" evidence="8">
    <location>
        <begin position="151"/>
        <end position="241"/>
    </location>
</feature>
<dbReference type="Gene3D" id="3.10.50.40">
    <property type="match status" value="1"/>
</dbReference>
<dbReference type="Pfam" id="PF13624">
    <property type="entry name" value="SurA_N_3"/>
    <property type="match status" value="1"/>
</dbReference>
<dbReference type="SUPFAM" id="SSF109998">
    <property type="entry name" value="Triger factor/SurA peptide-binding domain-like"/>
    <property type="match status" value="1"/>
</dbReference>
<evidence type="ECO:0000259" key="8">
    <source>
        <dbReference type="PROSITE" id="PS50198"/>
    </source>
</evidence>
<dbReference type="EC" id="5.2.1.8" evidence="2"/>
<dbReference type="PROSITE" id="PS50198">
    <property type="entry name" value="PPIC_PPIASE_2"/>
    <property type="match status" value="1"/>
</dbReference>
<keyword evidence="5 6" id="KW-0413">Isomerase</keyword>